<dbReference type="AlphaFoldDB" id="A0A1F6CYK6"/>
<reference evidence="3 4" key="1">
    <citation type="journal article" date="2016" name="Nat. Commun.">
        <title>Thousands of microbial genomes shed light on interconnected biogeochemical processes in an aquifer system.</title>
        <authorList>
            <person name="Anantharaman K."/>
            <person name="Brown C.T."/>
            <person name="Hug L.A."/>
            <person name="Sharon I."/>
            <person name="Castelle C.J."/>
            <person name="Probst A.J."/>
            <person name="Thomas B.C."/>
            <person name="Singh A."/>
            <person name="Wilkins M.J."/>
            <person name="Karaoz U."/>
            <person name="Brodie E.L."/>
            <person name="Williams K.H."/>
            <person name="Hubbard S.S."/>
            <person name="Banfield J.F."/>
        </authorList>
    </citation>
    <scope>NUCLEOTIDE SEQUENCE [LARGE SCALE GENOMIC DNA]</scope>
</reference>
<protein>
    <recommendedName>
        <fullName evidence="5">DUF4349 domain-containing protein</fullName>
    </recommendedName>
</protein>
<name>A0A1F6CYK6_9BACT</name>
<dbReference type="STRING" id="1798480.A2851_01160"/>
<gene>
    <name evidence="3" type="ORF">A2851_01160</name>
</gene>
<evidence type="ECO:0000313" key="4">
    <source>
        <dbReference type="Proteomes" id="UP000176863"/>
    </source>
</evidence>
<sequence length="349" mass="38885">MSLNQTETPHGRKPWLTISLALLALVTFFMMSGGGQTISRMGGGYGVSSSNTMAPTPPTMGIAESAQGVPRATQVMAPDYYPQPYYGGTPAATDTREFNKISYSAVMRTRSVQDLVRRTETTVRGFDGRVDQTSSAEKYGYVSFVIPATKFEEFRTEIESFVRPRFLKVDISSQNLLSQKQSIEETQKQVEKNIADLQTERKQLVASHASAVKSLQSQIDANTNTQTALRAEVTNDPARQASIALQLNQLSAELITLKSRLANENSNYVNNIASIDSQIKYTNENLTGVKQQDQNLLDNVATVNGTISFNWISLWEIMQLYLPGYWIPSILAVSAMLAYLWERRRGHFQ</sequence>
<keyword evidence="2" id="KW-0472">Membrane</keyword>
<keyword evidence="1" id="KW-0175">Coiled coil</keyword>
<keyword evidence="2" id="KW-0812">Transmembrane</keyword>
<dbReference type="EMBL" id="MFKT01000001">
    <property type="protein sequence ID" value="OGG54256.1"/>
    <property type="molecule type" value="Genomic_DNA"/>
</dbReference>
<dbReference type="Proteomes" id="UP000176863">
    <property type="component" value="Unassembled WGS sequence"/>
</dbReference>
<proteinExistence type="predicted"/>
<evidence type="ECO:0000256" key="1">
    <source>
        <dbReference type="SAM" id="Coils"/>
    </source>
</evidence>
<evidence type="ECO:0008006" key="5">
    <source>
        <dbReference type="Google" id="ProtNLM"/>
    </source>
</evidence>
<keyword evidence="2" id="KW-1133">Transmembrane helix</keyword>
<comment type="caution">
    <text evidence="3">The sequence shown here is derived from an EMBL/GenBank/DDBJ whole genome shotgun (WGS) entry which is preliminary data.</text>
</comment>
<evidence type="ECO:0000256" key="2">
    <source>
        <dbReference type="SAM" id="Phobius"/>
    </source>
</evidence>
<accession>A0A1F6CYK6</accession>
<feature type="coiled-coil region" evidence="1">
    <location>
        <begin position="173"/>
        <end position="207"/>
    </location>
</feature>
<evidence type="ECO:0000313" key="3">
    <source>
        <dbReference type="EMBL" id="OGG54256.1"/>
    </source>
</evidence>
<feature type="transmembrane region" description="Helical" evidence="2">
    <location>
        <begin position="320"/>
        <end position="341"/>
    </location>
</feature>
<organism evidence="3 4">
    <name type="scientific">Candidatus Kaiserbacteria bacterium RIFCSPHIGHO2_01_FULL_53_29</name>
    <dbReference type="NCBI Taxonomy" id="1798480"/>
    <lineage>
        <taxon>Bacteria</taxon>
        <taxon>Candidatus Kaiseribacteriota</taxon>
    </lineage>
</organism>